<dbReference type="AlphaFoldDB" id="A0A1H5YX03"/>
<dbReference type="InterPro" id="IPR011547">
    <property type="entry name" value="SLC26A/SulP_dom"/>
</dbReference>
<name>A0A1H5YX03_9RHOB</name>
<comment type="subcellular location">
    <subcellularLocation>
        <location evidence="1">Membrane</location>
        <topology evidence="1">Multi-pass membrane protein</topology>
    </subcellularLocation>
</comment>
<feature type="domain" description="SLC26A/SulP transporter" evidence="6">
    <location>
        <begin position="5"/>
        <end position="82"/>
    </location>
</feature>
<evidence type="ECO:0000259" key="6">
    <source>
        <dbReference type="Pfam" id="PF00916"/>
    </source>
</evidence>
<keyword evidence="4 5" id="KW-0472">Membrane</keyword>
<feature type="transmembrane region" description="Helical" evidence="5">
    <location>
        <begin position="21"/>
        <end position="42"/>
    </location>
</feature>
<keyword evidence="3 5" id="KW-1133">Transmembrane helix</keyword>
<feature type="transmembrane region" description="Helical" evidence="5">
    <location>
        <begin position="79"/>
        <end position="103"/>
    </location>
</feature>
<dbReference type="PANTHER" id="PTHR43310">
    <property type="entry name" value="SULFATE TRANSPORTER YBAR-RELATED"/>
    <property type="match status" value="1"/>
</dbReference>
<evidence type="ECO:0000256" key="5">
    <source>
        <dbReference type="SAM" id="Phobius"/>
    </source>
</evidence>
<evidence type="ECO:0000313" key="7">
    <source>
        <dbReference type="EMBL" id="SEG28829.1"/>
    </source>
</evidence>
<keyword evidence="8" id="KW-1185">Reference proteome</keyword>
<proteinExistence type="predicted"/>
<dbReference type="InterPro" id="IPR052706">
    <property type="entry name" value="Membrane-Transporter-like"/>
</dbReference>
<feature type="transmembrane region" description="Helical" evidence="5">
    <location>
        <begin position="48"/>
        <end position="67"/>
    </location>
</feature>
<dbReference type="GO" id="GO:0016020">
    <property type="term" value="C:membrane"/>
    <property type="evidence" value="ECO:0007669"/>
    <property type="project" value="UniProtKB-SubCell"/>
</dbReference>
<accession>A0A1H5YX03</accession>
<reference evidence="7 8" key="1">
    <citation type="submission" date="2016-10" db="EMBL/GenBank/DDBJ databases">
        <authorList>
            <person name="de Groot N.N."/>
        </authorList>
    </citation>
    <scope>NUCLEOTIDE SEQUENCE [LARGE SCALE GENOMIC DNA]</scope>
    <source>
        <strain evidence="7 8">DSM 23413</strain>
    </source>
</reference>
<sequence>MGGCATIGQSMINAKSGGRTRIAGIAAGLFPLIFIVYAAPVIELSPLATPVGVMFMVVIGIFARNSLSIPRPVPRTDAFAIVLITAVTVMADLATAEVVGLIVSVPAHAWNNARRIDAETYKTEDGTRVCRIRGPRFFGATDGFA</sequence>
<protein>
    <submittedName>
        <fullName evidence="7">Sulfate permease, SulP family</fullName>
    </submittedName>
</protein>
<dbReference type="Pfam" id="PF00916">
    <property type="entry name" value="Sulfate_transp"/>
    <property type="match status" value="1"/>
</dbReference>
<dbReference type="Proteomes" id="UP000236742">
    <property type="component" value="Unassembled WGS sequence"/>
</dbReference>
<keyword evidence="2 5" id="KW-0812">Transmembrane</keyword>
<dbReference type="EMBL" id="FNVD01000024">
    <property type="protein sequence ID" value="SEG28829.1"/>
    <property type="molecule type" value="Genomic_DNA"/>
</dbReference>
<gene>
    <name evidence="7" type="ORF">SAMN05421751_12432</name>
</gene>
<evidence type="ECO:0000256" key="2">
    <source>
        <dbReference type="ARBA" id="ARBA00022692"/>
    </source>
</evidence>
<organism evidence="7 8">
    <name type="scientific">Jhaorihella thermophila</name>
    <dbReference type="NCBI Taxonomy" id="488547"/>
    <lineage>
        <taxon>Bacteria</taxon>
        <taxon>Pseudomonadati</taxon>
        <taxon>Pseudomonadota</taxon>
        <taxon>Alphaproteobacteria</taxon>
        <taxon>Rhodobacterales</taxon>
        <taxon>Paracoccaceae</taxon>
        <taxon>Jhaorihella</taxon>
    </lineage>
</organism>
<evidence type="ECO:0000256" key="3">
    <source>
        <dbReference type="ARBA" id="ARBA00022989"/>
    </source>
</evidence>
<evidence type="ECO:0000313" key="8">
    <source>
        <dbReference type="Proteomes" id="UP000236742"/>
    </source>
</evidence>
<evidence type="ECO:0000256" key="4">
    <source>
        <dbReference type="ARBA" id="ARBA00023136"/>
    </source>
</evidence>
<dbReference type="PANTHER" id="PTHR43310:SF1">
    <property type="entry name" value="SULFATE TRANSPORTER YBAR-RELATED"/>
    <property type="match status" value="1"/>
</dbReference>
<evidence type="ECO:0000256" key="1">
    <source>
        <dbReference type="ARBA" id="ARBA00004141"/>
    </source>
</evidence>